<dbReference type="InterPro" id="IPR037401">
    <property type="entry name" value="SnoaL-like"/>
</dbReference>
<evidence type="ECO:0000259" key="1">
    <source>
        <dbReference type="Pfam" id="PF13577"/>
    </source>
</evidence>
<accession>A0A024K1Y4</accession>
<gene>
    <name evidence="3" type="ORF">AWC29_03975</name>
    <name evidence="2" type="ORF">BN973_04194</name>
</gene>
<dbReference type="AlphaFoldDB" id="A0A024K1Y4"/>
<evidence type="ECO:0000313" key="3">
    <source>
        <dbReference type="EMBL" id="ORW98798.1"/>
    </source>
</evidence>
<dbReference type="STRING" id="47839.BN973_04194"/>
<dbReference type="HOGENOM" id="CLU_151898_0_0_11"/>
<reference evidence="3 4" key="3">
    <citation type="submission" date="2016-01" db="EMBL/GenBank/DDBJ databases">
        <title>The new phylogeny of the genus Mycobacterium.</title>
        <authorList>
            <person name="Tarcisio F."/>
            <person name="Conor M."/>
            <person name="Antonella G."/>
            <person name="Elisabetta G."/>
            <person name="Giulia F.S."/>
            <person name="Sara T."/>
            <person name="Anna F."/>
            <person name="Clotilde B."/>
            <person name="Roberto B."/>
            <person name="Veronica D.S."/>
            <person name="Fabio R."/>
            <person name="Monica P."/>
            <person name="Olivier J."/>
            <person name="Enrico T."/>
            <person name="Nicola S."/>
        </authorList>
    </citation>
    <scope>NUCLEOTIDE SEQUENCE [LARGE SCALE GENOMIC DNA]</scope>
    <source>
        <strain evidence="3 4">DSM 44626</strain>
    </source>
</reference>
<evidence type="ECO:0000313" key="4">
    <source>
        <dbReference type="Proteomes" id="UP000193710"/>
    </source>
</evidence>
<dbReference type="Proteomes" id="UP000028880">
    <property type="component" value="Unassembled WGS sequence"/>
</dbReference>
<proteinExistence type="predicted"/>
<dbReference type="Gene3D" id="3.10.450.50">
    <property type="match status" value="1"/>
</dbReference>
<protein>
    <recommendedName>
        <fullName evidence="1">SnoaL-like domain-containing protein</fullName>
    </recommendedName>
</protein>
<dbReference type="Proteomes" id="UP000193710">
    <property type="component" value="Unassembled WGS sequence"/>
</dbReference>
<dbReference type="eggNOG" id="ENOG50316ZW">
    <property type="taxonomic scope" value="Bacteria"/>
</dbReference>
<reference evidence="2" key="1">
    <citation type="journal article" date="2014" name="Genome Announc.">
        <title>Draft Genome Sequence of Mycobacterium triplex DSM 44626.</title>
        <authorList>
            <person name="Sassi M."/>
            <person name="Croce O."/>
            <person name="Robert C."/>
            <person name="Raoult D."/>
            <person name="Drancourt M."/>
        </authorList>
    </citation>
    <scope>NUCLEOTIDE SEQUENCE [LARGE SCALE GENOMIC DNA]</scope>
    <source>
        <strain evidence="2">DSM 44626</strain>
    </source>
</reference>
<evidence type="ECO:0000313" key="2">
    <source>
        <dbReference type="EMBL" id="CDO89809.1"/>
    </source>
</evidence>
<name>A0A024K1Y4_9MYCO</name>
<dbReference type="OrthoDB" id="4719191at2"/>
<sequence>MTMSYQQEQFLHAATGRHAILNLNARHNRAYSEGDRDSWIATFRHSGASFVRDGEVFDDLRSAFDGGEGHRLVTVDHEIAVEGVHAMQRCVALLFSAAFGETTLRATGTYRDELIYERGGWYYTSRNLCWDVVPNRHPLVM</sequence>
<feature type="domain" description="SnoaL-like" evidence="1">
    <location>
        <begin position="15"/>
        <end position="126"/>
    </location>
</feature>
<dbReference type="EMBL" id="HG964446">
    <property type="protein sequence ID" value="CDO89809.1"/>
    <property type="molecule type" value="Genomic_DNA"/>
</dbReference>
<dbReference type="RefSeq" id="WP_036470526.1">
    <property type="nucleotide sequence ID" value="NZ_HG964446.1"/>
</dbReference>
<dbReference type="EMBL" id="LQPY01000047">
    <property type="protein sequence ID" value="ORW98798.1"/>
    <property type="molecule type" value="Genomic_DNA"/>
</dbReference>
<dbReference type="InterPro" id="IPR032710">
    <property type="entry name" value="NTF2-like_dom_sf"/>
</dbReference>
<organism evidence="2">
    <name type="scientific">Mycobacterium triplex</name>
    <dbReference type="NCBI Taxonomy" id="47839"/>
    <lineage>
        <taxon>Bacteria</taxon>
        <taxon>Bacillati</taxon>
        <taxon>Actinomycetota</taxon>
        <taxon>Actinomycetes</taxon>
        <taxon>Mycobacteriales</taxon>
        <taxon>Mycobacteriaceae</taxon>
        <taxon>Mycobacterium</taxon>
        <taxon>Mycobacterium simiae complex</taxon>
    </lineage>
</organism>
<keyword evidence="4" id="KW-1185">Reference proteome</keyword>
<dbReference type="Pfam" id="PF13577">
    <property type="entry name" value="SnoaL_4"/>
    <property type="match status" value="1"/>
</dbReference>
<dbReference type="SUPFAM" id="SSF54427">
    <property type="entry name" value="NTF2-like"/>
    <property type="match status" value="1"/>
</dbReference>
<reference evidence="2" key="2">
    <citation type="submission" date="2014-04" db="EMBL/GenBank/DDBJ databases">
        <authorList>
            <person name="Xu Y.W."/>
            <person name="Yang Q."/>
        </authorList>
    </citation>
    <scope>NUCLEOTIDE SEQUENCE</scope>
    <source>
        <strain evidence="2">DSM 44626</strain>
    </source>
</reference>